<dbReference type="Proteomes" id="UP001301216">
    <property type="component" value="Unassembled WGS sequence"/>
</dbReference>
<organism evidence="2 3">
    <name type="scientific">Ochrobactrum chromiisoli</name>
    <dbReference type="NCBI Taxonomy" id="2993941"/>
    <lineage>
        <taxon>Bacteria</taxon>
        <taxon>Pseudomonadati</taxon>
        <taxon>Pseudomonadota</taxon>
        <taxon>Alphaproteobacteria</taxon>
        <taxon>Hyphomicrobiales</taxon>
        <taxon>Brucellaceae</taxon>
        <taxon>Brucella/Ochrobactrum group</taxon>
        <taxon>Ochrobactrum</taxon>
    </lineage>
</organism>
<gene>
    <name evidence="2" type="ORF">OPR82_17930</name>
</gene>
<feature type="transmembrane region" description="Helical" evidence="1">
    <location>
        <begin position="105"/>
        <end position="127"/>
    </location>
</feature>
<evidence type="ECO:0000256" key="1">
    <source>
        <dbReference type="SAM" id="Phobius"/>
    </source>
</evidence>
<accession>A0ABT3QSN1</accession>
<sequence>MKVFKRIRELIWPMPGVFSLVQLEEMKQRRIIDCNAIRSANFGKKPEVFLEQARQLYAMETERRRGADTKASIYMAVIAAIVPMAASLITSFFDKPISDKFSLYQLILVAECLIAVIYLLGAAYWSFKALQVSTHSRVDTPELVKAAKSSMPPDVALAKELLLATRLNRDSVNKKTTDIIMAQSYMLRTFMSFILLILTMVVYQPFIWLTEFGKSIVELCYT</sequence>
<keyword evidence="1" id="KW-0812">Transmembrane</keyword>
<keyword evidence="3" id="KW-1185">Reference proteome</keyword>
<comment type="caution">
    <text evidence="2">The sequence shown here is derived from an EMBL/GenBank/DDBJ whole genome shotgun (WGS) entry which is preliminary data.</text>
</comment>
<protein>
    <submittedName>
        <fullName evidence="2">Uncharacterized protein</fullName>
    </submittedName>
</protein>
<dbReference type="EMBL" id="JAPHAV010000012">
    <property type="protein sequence ID" value="MCX2698611.1"/>
    <property type="molecule type" value="Genomic_DNA"/>
</dbReference>
<evidence type="ECO:0000313" key="2">
    <source>
        <dbReference type="EMBL" id="MCX2698611.1"/>
    </source>
</evidence>
<feature type="transmembrane region" description="Helical" evidence="1">
    <location>
        <begin position="73"/>
        <end position="93"/>
    </location>
</feature>
<reference evidence="2 3" key="1">
    <citation type="submission" date="2022-11" db="EMBL/GenBank/DDBJ databases">
        <title>Brucella sp. YY2X, whole genome shotgun sequencing project.</title>
        <authorList>
            <person name="Yang Y."/>
        </authorList>
    </citation>
    <scope>NUCLEOTIDE SEQUENCE [LARGE SCALE GENOMIC DNA]</scope>
    <source>
        <strain evidence="2 3">YY2X</strain>
    </source>
</reference>
<proteinExistence type="predicted"/>
<keyword evidence="1" id="KW-1133">Transmembrane helix</keyword>
<dbReference type="RefSeq" id="WP_265986258.1">
    <property type="nucleotide sequence ID" value="NZ_JAPHAV010000012.1"/>
</dbReference>
<evidence type="ECO:0000313" key="3">
    <source>
        <dbReference type="Proteomes" id="UP001301216"/>
    </source>
</evidence>
<name>A0ABT3QSN1_9HYPH</name>
<feature type="transmembrane region" description="Helical" evidence="1">
    <location>
        <begin position="185"/>
        <end position="206"/>
    </location>
</feature>
<keyword evidence="1" id="KW-0472">Membrane</keyword>